<protein>
    <submittedName>
        <fullName evidence="1">Uncharacterized protein</fullName>
    </submittedName>
</protein>
<keyword evidence="2" id="KW-1185">Reference proteome</keyword>
<accession>A0ABS5NYI5</accession>
<comment type="caution">
    <text evidence="1">The sequence shown here is derived from an EMBL/GenBank/DDBJ whole genome shotgun (WGS) entry which is preliminary data.</text>
</comment>
<name>A0ABS5NYI5_9BACI</name>
<dbReference type="EMBL" id="JAGYPM010000007">
    <property type="protein sequence ID" value="MBS4192898.1"/>
    <property type="molecule type" value="Genomic_DNA"/>
</dbReference>
<proteinExistence type="predicted"/>
<dbReference type="RefSeq" id="WP_213104352.1">
    <property type="nucleotide sequence ID" value="NZ_JAGYPM010000007.1"/>
</dbReference>
<dbReference type="Proteomes" id="UP000681027">
    <property type="component" value="Unassembled WGS sequence"/>
</dbReference>
<organism evidence="1 2">
    <name type="scientific">Cytobacillus citreus</name>
    <dbReference type="NCBI Taxonomy" id="2833586"/>
    <lineage>
        <taxon>Bacteria</taxon>
        <taxon>Bacillati</taxon>
        <taxon>Bacillota</taxon>
        <taxon>Bacilli</taxon>
        <taxon>Bacillales</taxon>
        <taxon>Bacillaceae</taxon>
        <taxon>Cytobacillus</taxon>
    </lineage>
</organism>
<gene>
    <name evidence="1" type="ORF">KHA94_22520</name>
</gene>
<sequence>MNPLLLEIPTKIDTKRLYLRIPMAGDGETVNAAIRASINEFKLWLPLFQSMPEITKTEIKVRMEVLAK</sequence>
<evidence type="ECO:0000313" key="2">
    <source>
        <dbReference type="Proteomes" id="UP000681027"/>
    </source>
</evidence>
<reference evidence="1 2" key="1">
    <citation type="submission" date="2021-05" db="EMBL/GenBank/DDBJ databases">
        <title>Novel Bacillus species.</title>
        <authorList>
            <person name="Liu G."/>
        </authorList>
    </citation>
    <scope>NUCLEOTIDE SEQUENCE [LARGE SCALE GENOMIC DNA]</scope>
    <source>
        <strain evidence="1 2">FJAT-49705</strain>
    </source>
</reference>
<evidence type="ECO:0000313" key="1">
    <source>
        <dbReference type="EMBL" id="MBS4192898.1"/>
    </source>
</evidence>